<keyword evidence="6" id="KW-0472">Membrane</keyword>
<dbReference type="GO" id="GO:0033005">
    <property type="term" value="P:positive regulation of mast cell activation"/>
    <property type="evidence" value="ECO:0007669"/>
    <property type="project" value="TreeGrafter"/>
</dbReference>
<protein>
    <submittedName>
        <fullName evidence="14">Hepatitis A virus cellular receptor 1-like</fullName>
    </submittedName>
</protein>
<dbReference type="GO" id="GO:0006911">
    <property type="term" value="P:phagocytosis, engulfment"/>
    <property type="evidence" value="ECO:0007669"/>
    <property type="project" value="TreeGrafter"/>
</dbReference>
<dbReference type="PANTHER" id="PTHR47009:SF1">
    <property type="entry name" value="HEPATITIS A VIRUS CELLULAR RECEPTOR 1"/>
    <property type="match status" value="1"/>
</dbReference>
<dbReference type="InterPro" id="IPR003599">
    <property type="entry name" value="Ig_sub"/>
</dbReference>
<dbReference type="InterPro" id="IPR036179">
    <property type="entry name" value="Ig-like_dom_sf"/>
</dbReference>
<dbReference type="Pfam" id="PF07686">
    <property type="entry name" value="V-set"/>
    <property type="match status" value="1"/>
</dbReference>
<evidence type="ECO:0000256" key="9">
    <source>
        <dbReference type="ARBA" id="ARBA00023319"/>
    </source>
</evidence>
<evidence type="ECO:0000256" key="11">
    <source>
        <dbReference type="SAM" id="SignalP"/>
    </source>
</evidence>
<accession>A0A6P3IR76</accession>
<keyword evidence="5" id="KW-1133">Transmembrane helix</keyword>
<comment type="subcellular location">
    <subcellularLocation>
        <location evidence="1">Cell membrane</location>
        <topology evidence="1">Single-pass type I membrane protein</topology>
    </subcellularLocation>
</comment>
<dbReference type="GeneID" id="104999757"/>
<evidence type="ECO:0000256" key="7">
    <source>
        <dbReference type="ARBA" id="ARBA00023157"/>
    </source>
</evidence>
<dbReference type="KEGG" id="bbis:104999757"/>
<evidence type="ECO:0000256" key="5">
    <source>
        <dbReference type="ARBA" id="ARBA00022989"/>
    </source>
</evidence>
<evidence type="ECO:0000256" key="8">
    <source>
        <dbReference type="ARBA" id="ARBA00023180"/>
    </source>
</evidence>
<organism evidence="13 14">
    <name type="scientific">Bison bison bison</name>
    <name type="common">North American plains bison</name>
    <dbReference type="NCBI Taxonomy" id="43346"/>
    <lineage>
        <taxon>Eukaryota</taxon>
        <taxon>Metazoa</taxon>
        <taxon>Chordata</taxon>
        <taxon>Craniata</taxon>
        <taxon>Vertebrata</taxon>
        <taxon>Euteleostomi</taxon>
        <taxon>Mammalia</taxon>
        <taxon>Eutheria</taxon>
        <taxon>Laurasiatheria</taxon>
        <taxon>Artiodactyla</taxon>
        <taxon>Ruminantia</taxon>
        <taxon>Pecora</taxon>
        <taxon>Bovidae</taxon>
        <taxon>Bovinae</taxon>
        <taxon>Bison</taxon>
    </lineage>
</organism>
<feature type="chain" id="PRO_5027566976" evidence="11">
    <location>
        <begin position="20"/>
        <end position="184"/>
    </location>
</feature>
<dbReference type="InterPro" id="IPR007110">
    <property type="entry name" value="Ig-like_dom"/>
</dbReference>
<keyword evidence="7" id="KW-1015">Disulfide bond</keyword>
<name>A0A6P3IR76_BISBB</name>
<comment type="similarity">
    <text evidence="10">Belongs to the immunoglobulin superfamily. TIM family.</text>
</comment>
<dbReference type="RefSeq" id="XP_010853645.1">
    <property type="nucleotide sequence ID" value="XM_010855343.1"/>
</dbReference>
<dbReference type="GO" id="GO:0009986">
    <property type="term" value="C:cell surface"/>
    <property type="evidence" value="ECO:0007669"/>
    <property type="project" value="TreeGrafter"/>
</dbReference>
<keyword evidence="13" id="KW-1185">Reference proteome</keyword>
<keyword evidence="3" id="KW-0812">Transmembrane</keyword>
<keyword evidence="8" id="KW-0325">Glycoprotein</keyword>
<dbReference type="GO" id="GO:0001618">
    <property type="term" value="F:virus receptor activity"/>
    <property type="evidence" value="ECO:0007669"/>
    <property type="project" value="TreeGrafter"/>
</dbReference>
<dbReference type="GO" id="GO:0005886">
    <property type="term" value="C:plasma membrane"/>
    <property type="evidence" value="ECO:0007669"/>
    <property type="project" value="UniProtKB-SubCell"/>
</dbReference>
<feature type="signal peptide" evidence="11">
    <location>
        <begin position="1"/>
        <end position="19"/>
    </location>
</feature>
<dbReference type="InterPro" id="IPR013783">
    <property type="entry name" value="Ig-like_fold"/>
</dbReference>
<dbReference type="GO" id="GO:0001786">
    <property type="term" value="F:phosphatidylserine binding"/>
    <property type="evidence" value="ECO:0007669"/>
    <property type="project" value="TreeGrafter"/>
</dbReference>
<dbReference type="FunFam" id="2.60.40.10:FF:000774">
    <property type="entry name" value="Hepatitis A virus cellular receptor 1"/>
    <property type="match status" value="1"/>
</dbReference>
<gene>
    <name evidence="14" type="primary">LOC104999757</name>
</gene>
<dbReference type="SUPFAM" id="SSF48726">
    <property type="entry name" value="Immunoglobulin"/>
    <property type="match status" value="1"/>
</dbReference>
<dbReference type="OrthoDB" id="8447307at2759"/>
<dbReference type="PANTHER" id="PTHR47009">
    <property type="entry name" value="HEPATITIS A VIRUS CELLULAR RECEPTOR 1 HOMOLOG"/>
    <property type="match status" value="1"/>
</dbReference>
<evidence type="ECO:0000256" key="4">
    <source>
        <dbReference type="ARBA" id="ARBA00022729"/>
    </source>
</evidence>
<dbReference type="SMART" id="SM00409">
    <property type="entry name" value="IG"/>
    <property type="match status" value="1"/>
</dbReference>
<keyword evidence="4 11" id="KW-0732">Signal</keyword>
<sequence length="184" mass="20797">MHPWVAILGLLFLLDGVTSYHRVTGVAGQSVTLPCYYNGEVTSMCWGRGSCPWLNCGTNIIWTDGYRVTYRRDGRYQLNGNIRGRDVSLTINNAAVSDSGLYCCRIEVRGWFNDIKTTLELRINPGCRYVRRVPELTEVNAIYLVNSLVLGNYYLGSSHVLLRGQRQLQALDTFPSLTDAYEDM</sequence>
<dbReference type="Gene3D" id="2.60.40.10">
    <property type="entry name" value="Immunoglobulins"/>
    <property type="match status" value="1"/>
</dbReference>
<keyword evidence="9" id="KW-0393">Immunoglobulin domain</keyword>
<evidence type="ECO:0000313" key="14">
    <source>
        <dbReference type="RefSeq" id="XP_010853645.1"/>
    </source>
</evidence>
<dbReference type="InterPro" id="IPR052331">
    <property type="entry name" value="TIM_domain-containing_protein"/>
</dbReference>
<dbReference type="AlphaFoldDB" id="A0A6P3IR76"/>
<reference evidence="14" key="1">
    <citation type="submission" date="2025-08" db="UniProtKB">
        <authorList>
            <consortium name="RefSeq"/>
        </authorList>
    </citation>
    <scope>IDENTIFICATION</scope>
    <source>
        <tissue evidence="14">Blood</tissue>
    </source>
</reference>
<evidence type="ECO:0000256" key="10">
    <source>
        <dbReference type="ARBA" id="ARBA00038203"/>
    </source>
</evidence>
<proteinExistence type="inferred from homology"/>
<evidence type="ECO:0000256" key="3">
    <source>
        <dbReference type="ARBA" id="ARBA00022692"/>
    </source>
</evidence>
<dbReference type="Proteomes" id="UP000515208">
    <property type="component" value="Unplaced"/>
</dbReference>
<evidence type="ECO:0000256" key="2">
    <source>
        <dbReference type="ARBA" id="ARBA00022475"/>
    </source>
</evidence>
<evidence type="ECO:0000256" key="1">
    <source>
        <dbReference type="ARBA" id="ARBA00004251"/>
    </source>
</evidence>
<dbReference type="PROSITE" id="PS50835">
    <property type="entry name" value="IG_LIKE"/>
    <property type="match status" value="1"/>
</dbReference>
<evidence type="ECO:0000313" key="13">
    <source>
        <dbReference type="Proteomes" id="UP000515208"/>
    </source>
</evidence>
<evidence type="ECO:0000259" key="12">
    <source>
        <dbReference type="PROSITE" id="PS50835"/>
    </source>
</evidence>
<dbReference type="InterPro" id="IPR013106">
    <property type="entry name" value="Ig_V-set"/>
</dbReference>
<keyword evidence="2" id="KW-1003">Cell membrane</keyword>
<feature type="domain" description="Ig-like" evidence="12">
    <location>
        <begin position="3"/>
        <end position="124"/>
    </location>
</feature>
<evidence type="ECO:0000256" key="6">
    <source>
        <dbReference type="ARBA" id="ARBA00023136"/>
    </source>
</evidence>